<dbReference type="AlphaFoldDB" id="A0A0M2V9H1"/>
<dbReference type="Proteomes" id="UP000034228">
    <property type="component" value="Unassembled WGS sequence"/>
</dbReference>
<protein>
    <submittedName>
        <fullName evidence="2">Uncharacterized protein</fullName>
    </submittedName>
</protein>
<gene>
    <name evidence="2" type="ORF">WG68_08905</name>
</gene>
<evidence type="ECO:0000313" key="2">
    <source>
        <dbReference type="EMBL" id="KKO45818.1"/>
    </source>
</evidence>
<keyword evidence="1" id="KW-0732">Signal</keyword>
<dbReference type="OrthoDB" id="6264291at2"/>
<sequence length="154" mass="17136">MQTKTKTNLILGTVGMILGFSALAHDEALESGWCRGGSITVLGEFMLKEPLLQQFKGDSGLVCSQLKSCGHFDDDDYTIARRTAEGLCQVFSEKELAYRQQSSDAGTVRPIFHSPAVFKNSESDHHALYQLTLGIRFSCGYCRMPEVIEPIQRR</sequence>
<reference evidence="2 3" key="1">
    <citation type="submission" date="2015-03" db="EMBL/GenBank/DDBJ databases">
        <title>Draft genome sequences of two protease-producing strains of Arsukibacterium isolated from two cold and alkaline environments.</title>
        <authorList>
            <person name="Lylloff J.E."/>
            <person name="Skov L.B."/>
            <person name="Jepsen M."/>
            <person name="Hallin P.F."/>
            <person name="Sorensen S.J."/>
            <person name="Stougaard P."/>
            <person name="Glaring M.A."/>
        </authorList>
    </citation>
    <scope>NUCLEOTIDE SEQUENCE [LARGE SCALE GENOMIC DNA]</scope>
    <source>
        <strain evidence="2 3">GCM72</strain>
    </source>
</reference>
<evidence type="ECO:0000256" key="1">
    <source>
        <dbReference type="SAM" id="SignalP"/>
    </source>
</evidence>
<feature type="signal peptide" evidence="1">
    <location>
        <begin position="1"/>
        <end position="24"/>
    </location>
</feature>
<comment type="caution">
    <text evidence="2">The sequence shown here is derived from an EMBL/GenBank/DDBJ whole genome shotgun (WGS) entry which is preliminary data.</text>
</comment>
<name>A0A0M2V9H1_9GAMM</name>
<dbReference type="RefSeq" id="WP_046557336.1">
    <property type="nucleotide sequence ID" value="NZ_LAHO01000007.1"/>
</dbReference>
<evidence type="ECO:0000313" key="3">
    <source>
        <dbReference type="Proteomes" id="UP000034228"/>
    </source>
</evidence>
<accession>A0A0M2V9H1</accession>
<dbReference type="EMBL" id="LAHO01000007">
    <property type="protein sequence ID" value="KKO45818.1"/>
    <property type="molecule type" value="Genomic_DNA"/>
</dbReference>
<feature type="chain" id="PRO_5005644489" evidence="1">
    <location>
        <begin position="25"/>
        <end position="154"/>
    </location>
</feature>
<proteinExistence type="predicted"/>
<keyword evidence="3" id="KW-1185">Reference proteome</keyword>
<organism evidence="2 3">
    <name type="scientific">Arsukibacterium ikkense</name>
    <dbReference type="NCBI Taxonomy" id="336831"/>
    <lineage>
        <taxon>Bacteria</taxon>
        <taxon>Pseudomonadati</taxon>
        <taxon>Pseudomonadota</taxon>
        <taxon>Gammaproteobacteria</taxon>
        <taxon>Chromatiales</taxon>
        <taxon>Chromatiaceae</taxon>
        <taxon>Arsukibacterium</taxon>
    </lineage>
</organism>